<comment type="caution">
    <text evidence="2">The sequence shown here is derived from an EMBL/GenBank/DDBJ whole genome shotgun (WGS) entry which is preliminary data.</text>
</comment>
<sequence>MLTNRLECRSAVFPYSQKNSKVLSCGRSSGMNSSAKALQDKQNQLNQNKLDSEKTSLPIRHTASHSYAVVFHPSTNTSNASMPVVSHTSSSSEMGPPSLTFSSNCQNVRHNILEEKFTENKCTTGQTNLKI</sequence>
<dbReference type="AlphaFoldDB" id="A0A448WEW9"/>
<protein>
    <submittedName>
        <fullName evidence="2">Uncharacterized protein</fullName>
    </submittedName>
</protein>
<feature type="region of interest" description="Disordered" evidence="1">
    <location>
        <begin position="79"/>
        <end position="102"/>
    </location>
</feature>
<reference evidence="2" key="1">
    <citation type="submission" date="2018-11" db="EMBL/GenBank/DDBJ databases">
        <authorList>
            <consortium name="Pathogen Informatics"/>
        </authorList>
    </citation>
    <scope>NUCLEOTIDE SEQUENCE</scope>
</reference>
<keyword evidence="3" id="KW-1185">Reference proteome</keyword>
<evidence type="ECO:0000313" key="3">
    <source>
        <dbReference type="Proteomes" id="UP000784294"/>
    </source>
</evidence>
<evidence type="ECO:0000313" key="2">
    <source>
        <dbReference type="EMBL" id="VEL09914.1"/>
    </source>
</evidence>
<dbReference type="Proteomes" id="UP000784294">
    <property type="component" value="Unassembled WGS sequence"/>
</dbReference>
<proteinExistence type="predicted"/>
<feature type="region of interest" description="Disordered" evidence="1">
    <location>
        <begin position="26"/>
        <end position="47"/>
    </location>
</feature>
<feature type="compositionally biased region" description="Polar residues" evidence="1">
    <location>
        <begin position="26"/>
        <end position="36"/>
    </location>
</feature>
<feature type="compositionally biased region" description="Low complexity" evidence="1">
    <location>
        <begin position="81"/>
        <end position="92"/>
    </location>
</feature>
<dbReference type="EMBL" id="CAAALY010007567">
    <property type="protein sequence ID" value="VEL09914.1"/>
    <property type="molecule type" value="Genomic_DNA"/>
</dbReference>
<accession>A0A448WEW9</accession>
<evidence type="ECO:0000256" key="1">
    <source>
        <dbReference type="SAM" id="MobiDB-lite"/>
    </source>
</evidence>
<gene>
    <name evidence="2" type="ORF">PXEA_LOCUS3354</name>
</gene>
<organism evidence="2 3">
    <name type="scientific">Protopolystoma xenopodis</name>
    <dbReference type="NCBI Taxonomy" id="117903"/>
    <lineage>
        <taxon>Eukaryota</taxon>
        <taxon>Metazoa</taxon>
        <taxon>Spiralia</taxon>
        <taxon>Lophotrochozoa</taxon>
        <taxon>Platyhelminthes</taxon>
        <taxon>Monogenea</taxon>
        <taxon>Polyopisthocotylea</taxon>
        <taxon>Polystomatidea</taxon>
        <taxon>Polystomatidae</taxon>
        <taxon>Protopolystoma</taxon>
    </lineage>
</organism>
<name>A0A448WEW9_9PLAT</name>